<name>A0A4V6F205_9RHOB</name>
<dbReference type="EMBL" id="SULI01000007">
    <property type="protein sequence ID" value="TKZ21011.1"/>
    <property type="molecule type" value="Genomic_DNA"/>
</dbReference>
<keyword evidence="1" id="KW-0812">Transmembrane</keyword>
<dbReference type="RefSeq" id="WP_138015841.1">
    <property type="nucleotide sequence ID" value="NZ_SULI01000007.1"/>
</dbReference>
<comment type="caution">
    <text evidence="2">The sequence shown here is derived from an EMBL/GenBank/DDBJ whole genome shotgun (WGS) entry which is preliminary data.</text>
</comment>
<accession>A0A4V6F205</accession>
<dbReference type="AlphaFoldDB" id="A0A4V6F205"/>
<reference evidence="2 3" key="1">
    <citation type="submission" date="2019-04" db="EMBL/GenBank/DDBJ databases">
        <title>Genome sequence of Pelagicola litoralis CL-ES2.</title>
        <authorList>
            <person name="Cao J."/>
        </authorList>
    </citation>
    <scope>NUCLEOTIDE SEQUENCE [LARGE SCALE GENOMIC DNA]</scope>
    <source>
        <strain evidence="2 3">CL-ES2</strain>
    </source>
</reference>
<evidence type="ECO:0000313" key="2">
    <source>
        <dbReference type="EMBL" id="TKZ21011.1"/>
    </source>
</evidence>
<protein>
    <recommendedName>
        <fullName evidence="4">Zinc ribbon domain-containing protein</fullName>
    </recommendedName>
</protein>
<feature type="transmembrane region" description="Helical" evidence="1">
    <location>
        <begin position="103"/>
        <end position="123"/>
    </location>
</feature>
<feature type="transmembrane region" description="Helical" evidence="1">
    <location>
        <begin position="75"/>
        <end position="97"/>
    </location>
</feature>
<organism evidence="2 3">
    <name type="scientific">Shimia litoralis</name>
    <dbReference type="NCBI Taxonomy" id="420403"/>
    <lineage>
        <taxon>Bacteria</taxon>
        <taxon>Pseudomonadati</taxon>
        <taxon>Pseudomonadota</taxon>
        <taxon>Alphaproteobacteria</taxon>
        <taxon>Rhodobacterales</taxon>
        <taxon>Roseobacteraceae</taxon>
    </lineage>
</organism>
<keyword evidence="1" id="KW-1133">Transmembrane helix</keyword>
<sequence>MKVDLGFFVAKSYEIVNCISYFCICFFSEFSHEESSMQICPFCKTELPDDSIKCSGCGARHGYLIRKTVQQKPWLMVRLFVWIGIAVVCLLGGYAVTAALAKIPLIAMAIFAVWKAIPYGVLLRKKARWWRRT</sequence>
<dbReference type="OrthoDB" id="8685152at2"/>
<proteinExistence type="predicted"/>
<evidence type="ECO:0000313" key="3">
    <source>
        <dbReference type="Proteomes" id="UP000306575"/>
    </source>
</evidence>
<keyword evidence="3" id="KW-1185">Reference proteome</keyword>
<keyword evidence="1" id="KW-0472">Membrane</keyword>
<evidence type="ECO:0008006" key="4">
    <source>
        <dbReference type="Google" id="ProtNLM"/>
    </source>
</evidence>
<gene>
    <name evidence="2" type="ORF">FAP39_07805</name>
</gene>
<dbReference type="Proteomes" id="UP000306575">
    <property type="component" value="Unassembled WGS sequence"/>
</dbReference>
<evidence type="ECO:0000256" key="1">
    <source>
        <dbReference type="SAM" id="Phobius"/>
    </source>
</evidence>